<organism evidence="2 3">
    <name type="scientific">Flavobacterium pisciphilum</name>
    <dbReference type="NCBI Taxonomy" id="2893755"/>
    <lineage>
        <taxon>Bacteria</taxon>
        <taxon>Pseudomonadati</taxon>
        <taxon>Bacteroidota</taxon>
        <taxon>Flavobacteriia</taxon>
        <taxon>Flavobacteriales</taxon>
        <taxon>Flavobacteriaceae</taxon>
        <taxon>Flavobacterium</taxon>
    </lineage>
</organism>
<keyword evidence="3" id="KW-1185">Reference proteome</keyword>
<dbReference type="Proteomes" id="UP001430919">
    <property type="component" value="Unassembled WGS sequence"/>
</dbReference>
<gene>
    <name evidence="2" type="ORF">LNQ49_01735</name>
</gene>
<dbReference type="EMBL" id="JAJJMO010000001">
    <property type="protein sequence ID" value="MCC9070323.1"/>
    <property type="molecule type" value="Genomic_DNA"/>
</dbReference>
<dbReference type="RefSeq" id="WP_229987059.1">
    <property type="nucleotide sequence ID" value="NZ_JAJJMO010000001.1"/>
</dbReference>
<proteinExistence type="predicted"/>
<protein>
    <submittedName>
        <fullName evidence="2">Tail fiber protein</fullName>
    </submittedName>
</protein>
<evidence type="ECO:0000313" key="2">
    <source>
        <dbReference type="EMBL" id="MCC9070323.1"/>
    </source>
</evidence>
<comment type="caution">
    <text evidence="2">The sequence shown here is derived from an EMBL/GenBank/DDBJ whole genome shotgun (WGS) entry which is preliminary data.</text>
</comment>
<name>A0ABS8MNI4_9FLAO</name>
<sequence length="392" mass="42552">MKVRLLIIVFFVCQINFAQHNLPVGSFVISNDGVHNTNFNSGYVANMNMGFDGSTGFVKFGTHTGNGFRDNILYMRGIDGNVGLGTNSPRAVLDVATNIQNGVLGTVFGRLPEGNDVGEGTFLGVRGHSTSGLIAKSFSIEHSFYSIVNSSINFFRGNSSVGGSIAFNTNNNIEQMRIDANGNVGIGTIVPNYKLDVQGRVSAESLYVKKLDITNDGVHNSSINSGGVASIDMGFDGATGYVKLGAHTGRGYRDNIFYLRGLDGNVGIGTGSPDSKLTVAGNIHAQEVKVTIDAGKVPDYVFANDYKLKPLQEVEKYIKENKHLPEIPSAQEIEKNGLMLAEMNMNLLKKIEELTLHAIEQQKDIKQLIKVVEEQSKVVEEQSKRLNSLENK</sequence>
<keyword evidence="1" id="KW-0732">Signal</keyword>
<feature type="chain" id="PRO_5045522714" evidence="1">
    <location>
        <begin position="19"/>
        <end position="392"/>
    </location>
</feature>
<accession>A0ABS8MNI4</accession>
<reference evidence="2" key="1">
    <citation type="submission" date="2021-11" db="EMBL/GenBank/DDBJ databases">
        <title>Description of novel Flavobacterium species.</title>
        <authorList>
            <person name="Saticioglu I.B."/>
            <person name="Ay H."/>
            <person name="Altun S."/>
            <person name="Duman M."/>
        </authorList>
    </citation>
    <scope>NUCLEOTIDE SEQUENCE</scope>
    <source>
        <strain evidence="2">F-65</strain>
    </source>
</reference>
<evidence type="ECO:0000313" key="3">
    <source>
        <dbReference type="Proteomes" id="UP001430919"/>
    </source>
</evidence>
<evidence type="ECO:0000256" key="1">
    <source>
        <dbReference type="SAM" id="SignalP"/>
    </source>
</evidence>
<feature type="signal peptide" evidence="1">
    <location>
        <begin position="1"/>
        <end position="18"/>
    </location>
</feature>